<evidence type="ECO:0000256" key="1">
    <source>
        <dbReference type="ARBA" id="ARBA00011900"/>
    </source>
</evidence>
<dbReference type="InterPro" id="IPR050953">
    <property type="entry name" value="N4_N6_ade-DNA_methylase"/>
</dbReference>
<protein>
    <recommendedName>
        <fullName evidence="1">site-specific DNA-methyltransferase (adenine-specific)</fullName>
        <ecNumber evidence="1">2.1.1.72</ecNumber>
    </recommendedName>
</protein>
<dbReference type="InterPro" id="IPR046819">
    <property type="entry name" value="MmeI_hel"/>
</dbReference>
<evidence type="ECO:0000313" key="10">
    <source>
        <dbReference type="Proteomes" id="UP000593846"/>
    </source>
</evidence>
<dbReference type="PROSITE" id="PS00092">
    <property type="entry name" value="N6_MTASE"/>
    <property type="match status" value="1"/>
</dbReference>
<dbReference type="GO" id="GO:0032259">
    <property type="term" value="P:methylation"/>
    <property type="evidence" value="ECO:0007669"/>
    <property type="project" value="UniProtKB-KW"/>
</dbReference>
<feature type="domain" description="MmeI-like N-terminal" evidence="5">
    <location>
        <begin position="12"/>
        <end position="209"/>
    </location>
</feature>
<dbReference type="InterPro" id="IPR046820">
    <property type="entry name" value="MmeI_TRD"/>
</dbReference>
<evidence type="ECO:0000259" key="8">
    <source>
        <dbReference type="Pfam" id="PF20473"/>
    </source>
</evidence>
<evidence type="ECO:0000313" key="9">
    <source>
        <dbReference type="EMBL" id="QOV21288.1"/>
    </source>
</evidence>
<keyword evidence="2 9" id="KW-0489">Methyltransferase</keyword>
<dbReference type="KEGG" id="aee:IM676_10920"/>
<feature type="domain" description="MmeI-like DNA-methyltransferase" evidence="8">
    <location>
        <begin position="385"/>
        <end position="662"/>
    </location>
</feature>
<dbReference type="SUPFAM" id="SSF53335">
    <property type="entry name" value="S-adenosyl-L-methionine-dependent methyltransferases"/>
    <property type="match status" value="1"/>
</dbReference>
<evidence type="ECO:0000256" key="2">
    <source>
        <dbReference type="ARBA" id="ARBA00022603"/>
    </source>
</evidence>
<dbReference type="Proteomes" id="UP000593846">
    <property type="component" value="Chromosome"/>
</dbReference>
<dbReference type="Gene3D" id="3.40.50.150">
    <property type="entry name" value="Vaccinia Virus protein VP39"/>
    <property type="match status" value="1"/>
</dbReference>
<name>A0A7U3NL56_9CYAN</name>
<evidence type="ECO:0000256" key="4">
    <source>
        <dbReference type="ARBA" id="ARBA00047942"/>
    </source>
</evidence>
<dbReference type="InterPro" id="IPR002052">
    <property type="entry name" value="DNA_methylase_N6_adenine_CS"/>
</dbReference>
<dbReference type="EC" id="2.1.1.72" evidence="1"/>
<evidence type="ECO:0000259" key="6">
    <source>
        <dbReference type="Pfam" id="PF20465"/>
    </source>
</evidence>
<dbReference type="InterPro" id="IPR046817">
    <property type="entry name" value="MmeI_N"/>
</dbReference>
<dbReference type="AlphaFoldDB" id="A0A7U3NL56"/>
<dbReference type="GO" id="GO:0009007">
    <property type="term" value="F:site-specific DNA-methyltransferase (adenine-specific) activity"/>
    <property type="evidence" value="ECO:0007669"/>
    <property type="project" value="UniProtKB-EC"/>
</dbReference>
<dbReference type="PANTHER" id="PTHR33841">
    <property type="entry name" value="DNA METHYLTRANSFERASE YEEA-RELATED"/>
    <property type="match status" value="1"/>
</dbReference>
<evidence type="ECO:0000259" key="7">
    <source>
        <dbReference type="Pfam" id="PF20466"/>
    </source>
</evidence>
<dbReference type="InterPro" id="IPR029063">
    <property type="entry name" value="SAM-dependent_MTases_sf"/>
</dbReference>
<dbReference type="REBASE" id="453062">
    <property type="entry name" value="Ael3563ORF10920P"/>
</dbReference>
<dbReference type="PRINTS" id="PR00507">
    <property type="entry name" value="N12N6MTFRASE"/>
</dbReference>
<dbReference type="GO" id="GO:0003676">
    <property type="term" value="F:nucleic acid binding"/>
    <property type="evidence" value="ECO:0007669"/>
    <property type="project" value="InterPro"/>
</dbReference>
<dbReference type="Pfam" id="PF20473">
    <property type="entry name" value="MmeI_Mtase"/>
    <property type="match status" value="1"/>
</dbReference>
<reference evidence="10" key="1">
    <citation type="submission" date="2020-10" db="EMBL/GenBank/DDBJ databases">
        <title>Genome-based taxonomic classification of the species Anabaenopsis elenkinii.</title>
        <authorList>
            <person name="Delbaje E."/>
            <person name="Andreote A.P.D."/>
            <person name="Pellegrinetti T.A."/>
            <person name="Cruz R.B."/>
            <person name="Branco L.H.Z."/>
            <person name="Fiore M.F."/>
        </authorList>
    </citation>
    <scope>NUCLEOTIDE SEQUENCE [LARGE SCALE GENOMIC DNA]</scope>
    <source>
        <strain evidence="10">CCIBt3563</strain>
    </source>
</reference>
<feature type="domain" description="MmeI-like helicase spacer" evidence="6">
    <location>
        <begin position="215"/>
        <end position="285"/>
    </location>
</feature>
<organism evidence="9 10">
    <name type="scientific">Anabaenopsis elenkinii CCIBt3563</name>
    <dbReference type="NCBI Taxonomy" id="2779889"/>
    <lineage>
        <taxon>Bacteria</taxon>
        <taxon>Bacillati</taxon>
        <taxon>Cyanobacteriota</taxon>
        <taxon>Cyanophyceae</taxon>
        <taxon>Nostocales</taxon>
        <taxon>Nodulariaceae</taxon>
        <taxon>Anabaenopsis</taxon>
    </lineage>
</organism>
<proteinExistence type="predicted"/>
<dbReference type="RefSeq" id="WP_225880331.1">
    <property type="nucleotide sequence ID" value="NZ_CP063311.1"/>
</dbReference>
<accession>A0A7U3NL56</accession>
<keyword evidence="10" id="KW-1185">Reference proteome</keyword>
<dbReference type="Pfam" id="PF20464">
    <property type="entry name" value="MmeI_N"/>
    <property type="match status" value="1"/>
</dbReference>
<feature type="domain" description="MmeI-like target recognition" evidence="7">
    <location>
        <begin position="848"/>
        <end position="917"/>
    </location>
</feature>
<gene>
    <name evidence="9" type="ORF">IM676_10920</name>
</gene>
<dbReference type="Pfam" id="PF20466">
    <property type="entry name" value="MmeI_TRD"/>
    <property type="match status" value="1"/>
</dbReference>
<dbReference type="EMBL" id="CP063311">
    <property type="protein sequence ID" value="QOV21288.1"/>
    <property type="molecule type" value="Genomic_DNA"/>
</dbReference>
<evidence type="ECO:0000256" key="3">
    <source>
        <dbReference type="ARBA" id="ARBA00022679"/>
    </source>
</evidence>
<keyword evidence="3 9" id="KW-0808">Transferase</keyword>
<sequence>MKELDQQRVEIFLDKWQGSSGNEIANKDSFCLDLCTALGVAPPPPQGRVTGDPYCLEKNVKMPQSTGNIKQGRIDFYKQGHFILEAKQGSIKSGNSTPKRGTRAYDQYMQKAFIQATAYAPHLPVKPPFLLTCDIGDHFELWMGFSGDYGGYGARQIIKLNDLLKPDIFDLFVDIFTQPQKRNPEKIRAKVTRDVAGDLAQLAYWLEKQQHHPQEVANFLMRCIFTMFAEDVQLLKRGVFTQALTQRWLCQPSSFKPEIETLWRTMDEGGTFGFDSILRFNGSLFTNATAFDLPKSQLEVLLQAAKRDWSQVEPAIFGTLLERALDTKERSKLGAHYTPRSYVERLVRPVVIEPLRQDWLETEIVVDQLLKVPGDLEPTATQKKKAVELIREFLQKLRTIKILDPACGSGNFLYVTLDLLKTLEAEVIRRIADITGQYQSSVLDQVNVSQFLGIEVNPRAASIAELVIWIGYLQWYFKQFGNTSPPEPVLQKFNNIEYRDAVLGWDSKKPAIDPTTHQTRTRWGGCTMKHPVTGEDVPDPQDQIPIYSYTNPRMAIWPEADYIVSNPPFIGNARMRELLGDGYTETLRQVYQDVPDTVDFVMYWWHKAADLVRRGQVKRFGLITTNTISQVRLRSVIEYHLKQKHPIKLIFAIPDHPWTDDGAAVRIAMTAAELEGSPVSQVVQLGEVILKGEGETPEDTADLIDIAWQNVGVIFSNLRSGANLTNIQPLKANDQLSSRGMMLFGSGFIIEKVDFTKIESEILFTYTNGRDILQRSRHVKIIDFFGLSVTEAEKLYPQAYQWVLEKVKPERDANRDQNLRKNWWVFGRPRPELRLALQDIQRYIVTVETAKHRVFIFLAQGVIPDNKLIAIALDDAYFLGVLSSKIHVTWALAAGGTLGMGGVYVKTKCFDPFPFPEPTPEQKQKIRDLGEKLDAHRKQVQSQHPDVTITGMYNLLAKLRAGEPFTDADRQYNDQALVSILKSIHDQLDAAVFAAYGWSPNISDEQILTQLVALNAERAGEERNNLIRWLRPEYQAPHEVNTQVALAGITTIPETTVTPTQQQPFPKKSKEQLAAIRDLLRTHGGDWTLEQVIKQFKLTPGQKQVIGYHLESLEWFNILVSSYDHGVTRWRYVETDSAT</sequence>
<dbReference type="InterPro" id="IPR046816">
    <property type="entry name" value="MmeI_Mtase"/>
</dbReference>
<comment type="catalytic activity">
    <reaction evidence="4">
        <text>a 2'-deoxyadenosine in DNA + S-adenosyl-L-methionine = an N(6)-methyl-2'-deoxyadenosine in DNA + S-adenosyl-L-homocysteine + H(+)</text>
        <dbReference type="Rhea" id="RHEA:15197"/>
        <dbReference type="Rhea" id="RHEA-COMP:12418"/>
        <dbReference type="Rhea" id="RHEA-COMP:12419"/>
        <dbReference type="ChEBI" id="CHEBI:15378"/>
        <dbReference type="ChEBI" id="CHEBI:57856"/>
        <dbReference type="ChEBI" id="CHEBI:59789"/>
        <dbReference type="ChEBI" id="CHEBI:90615"/>
        <dbReference type="ChEBI" id="CHEBI:90616"/>
        <dbReference type="EC" id="2.1.1.72"/>
    </reaction>
</comment>
<dbReference type="PANTHER" id="PTHR33841:SF1">
    <property type="entry name" value="DNA METHYLTRANSFERASE A"/>
    <property type="match status" value="1"/>
</dbReference>
<dbReference type="Pfam" id="PF20465">
    <property type="entry name" value="MmeI_hel"/>
    <property type="match status" value="1"/>
</dbReference>
<evidence type="ECO:0000259" key="5">
    <source>
        <dbReference type="Pfam" id="PF20464"/>
    </source>
</evidence>